<name>A0A314YQP4_PRUYE</name>
<organism evidence="2 3">
    <name type="scientific">Prunus yedoensis var. nudiflora</name>
    <dbReference type="NCBI Taxonomy" id="2094558"/>
    <lineage>
        <taxon>Eukaryota</taxon>
        <taxon>Viridiplantae</taxon>
        <taxon>Streptophyta</taxon>
        <taxon>Embryophyta</taxon>
        <taxon>Tracheophyta</taxon>
        <taxon>Spermatophyta</taxon>
        <taxon>Magnoliopsida</taxon>
        <taxon>eudicotyledons</taxon>
        <taxon>Gunneridae</taxon>
        <taxon>Pentapetalae</taxon>
        <taxon>rosids</taxon>
        <taxon>fabids</taxon>
        <taxon>Rosales</taxon>
        <taxon>Rosaceae</taxon>
        <taxon>Amygdaloideae</taxon>
        <taxon>Amygdaleae</taxon>
        <taxon>Prunus</taxon>
    </lineage>
</organism>
<keyword evidence="3" id="KW-1185">Reference proteome</keyword>
<reference evidence="2 3" key="1">
    <citation type="submission" date="2018-02" db="EMBL/GenBank/DDBJ databases">
        <title>Draft genome of wild Prunus yedoensis var. nudiflora.</title>
        <authorList>
            <person name="Baek S."/>
            <person name="Kim J.-H."/>
            <person name="Choi K."/>
            <person name="Kim G.-B."/>
            <person name="Cho A."/>
            <person name="Jang H."/>
            <person name="Shin C.-H."/>
            <person name="Yu H.-J."/>
            <person name="Mun J.-H."/>
        </authorList>
    </citation>
    <scope>NUCLEOTIDE SEQUENCE [LARGE SCALE GENOMIC DNA]</scope>
    <source>
        <strain evidence="3">cv. Jeju island</strain>
        <tissue evidence="2">Leaf</tissue>
    </source>
</reference>
<protein>
    <submittedName>
        <fullName evidence="2">Uncharacterized protein</fullName>
    </submittedName>
</protein>
<comment type="caution">
    <text evidence="2">The sequence shown here is derived from an EMBL/GenBank/DDBJ whole genome shotgun (WGS) entry which is preliminary data.</text>
</comment>
<feature type="compositionally biased region" description="Polar residues" evidence="1">
    <location>
        <begin position="1"/>
        <end position="20"/>
    </location>
</feature>
<proteinExistence type="predicted"/>
<evidence type="ECO:0000313" key="3">
    <source>
        <dbReference type="Proteomes" id="UP000250321"/>
    </source>
</evidence>
<dbReference type="AlphaFoldDB" id="A0A314YQP4"/>
<dbReference type="Proteomes" id="UP000250321">
    <property type="component" value="Unassembled WGS sequence"/>
</dbReference>
<evidence type="ECO:0000313" key="2">
    <source>
        <dbReference type="EMBL" id="PQQ09033.1"/>
    </source>
</evidence>
<feature type="region of interest" description="Disordered" evidence="1">
    <location>
        <begin position="1"/>
        <end position="48"/>
    </location>
</feature>
<accession>A0A314YQP4</accession>
<evidence type="ECO:0000256" key="1">
    <source>
        <dbReference type="SAM" id="MobiDB-lite"/>
    </source>
</evidence>
<dbReference type="EMBL" id="PJQY01000651">
    <property type="protein sequence ID" value="PQQ09033.1"/>
    <property type="molecule type" value="Genomic_DNA"/>
</dbReference>
<sequence length="104" mass="11296">MHEAQPSVSWKNPTSSSTHTKAPMWSTKSHSKDHRKSISVGGIPSGQTTSSVLYFSFVSSDLKNQGRKQVAPYPHGETQPHKALEPQEAIDSGALVNNLAQERG</sequence>
<gene>
    <name evidence="2" type="ORF">Pyn_12868</name>
</gene>
<feature type="region of interest" description="Disordered" evidence="1">
    <location>
        <begin position="66"/>
        <end position="91"/>
    </location>
</feature>